<dbReference type="InterPro" id="IPR036457">
    <property type="entry name" value="PPM-type-like_dom_sf"/>
</dbReference>
<dbReference type="EMBL" id="JSZA02000120">
    <property type="protein sequence ID" value="TGO02510.1"/>
    <property type="molecule type" value="Genomic_DNA"/>
</dbReference>
<dbReference type="PROSITE" id="PS51746">
    <property type="entry name" value="PPM_2"/>
    <property type="match status" value="1"/>
</dbReference>
<accession>A0A4E0QR80</accession>
<dbReference type="SUPFAM" id="SSF81606">
    <property type="entry name" value="PP2C-like"/>
    <property type="match status" value="1"/>
</dbReference>
<comment type="caution">
    <text evidence="2">The sequence shown here is derived from an EMBL/GenBank/DDBJ whole genome shotgun (WGS) entry which is preliminary data.</text>
</comment>
<evidence type="ECO:0000313" key="3">
    <source>
        <dbReference type="Proteomes" id="UP000030428"/>
    </source>
</evidence>
<reference evidence="2 3" key="1">
    <citation type="journal article" date="2016" name="Front. Microbiol.">
        <title>Single-Cell (Meta-)Genomics of a Dimorphic Candidatus Thiomargarita nelsonii Reveals Genomic Plasticity.</title>
        <authorList>
            <person name="Flood B.E."/>
            <person name="Fliss P."/>
            <person name="Jones D.S."/>
            <person name="Dick G.J."/>
            <person name="Jain S."/>
            <person name="Kaster A.K."/>
            <person name="Winkel M."/>
            <person name="Mussmann M."/>
            <person name="Bailey J."/>
        </authorList>
    </citation>
    <scope>NUCLEOTIDE SEQUENCE [LARGE SCALE GENOMIC DNA]</scope>
    <source>
        <strain evidence="2">Hydrate Ridge</strain>
    </source>
</reference>
<name>A0A4E0QR80_9GAMM</name>
<proteinExistence type="predicted"/>
<feature type="domain" description="PPM-type phosphatase" evidence="1">
    <location>
        <begin position="1"/>
        <end position="203"/>
    </location>
</feature>
<dbReference type="Pfam" id="PF13672">
    <property type="entry name" value="PP2C_2"/>
    <property type="match status" value="1"/>
</dbReference>
<gene>
    <name evidence="2" type="ORF">PN36_23815</name>
</gene>
<keyword evidence="3" id="KW-1185">Reference proteome</keyword>
<dbReference type="Gene3D" id="3.60.40.10">
    <property type="entry name" value="PPM-type phosphatase domain"/>
    <property type="match status" value="1"/>
</dbReference>
<dbReference type="AlphaFoldDB" id="A0A4E0QR80"/>
<dbReference type="InterPro" id="IPR001932">
    <property type="entry name" value="PPM-type_phosphatase-like_dom"/>
</dbReference>
<evidence type="ECO:0000259" key="1">
    <source>
        <dbReference type="PROSITE" id="PS51746"/>
    </source>
</evidence>
<evidence type="ECO:0000313" key="2">
    <source>
        <dbReference type="EMBL" id="TGO02510.1"/>
    </source>
</evidence>
<protein>
    <recommendedName>
        <fullName evidence="1">PPM-type phosphatase domain-containing protein</fullName>
    </recommendedName>
</protein>
<dbReference type="Proteomes" id="UP000030428">
    <property type="component" value="Unassembled WGS sequence"/>
</dbReference>
<organism evidence="2 3">
    <name type="scientific">Candidatus Thiomargarita nelsonii</name>
    <dbReference type="NCBI Taxonomy" id="1003181"/>
    <lineage>
        <taxon>Bacteria</taxon>
        <taxon>Pseudomonadati</taxon>
        <taxon>Pseudomonadota</taxon>
        <taxon>Gammaproteobacteria</taxon>
        <taxon>Thiotrichales</taxon>
        <taxon>Thiotrichaceae</taxon>
        <taxon>Thiomargarita</taxon>
    </lineage>
</organism>
<sequence length="204" mass="22224">MLIDYYAQSIGSDDRAAVFYQQPDILIAVVADGAGGMSGASEAADDFIKLVQQNILTAANLMDETYWCRVLAQIDAWLHPRAGETTGMIAVVNTKKNSIVGASVGDSEAYLLSNKSWLNLTEHQYRKPLLGSGAAIPIAYGPITFDGTLILGTDGLFKYADFSKISQITESYQPKESILRLFDLVRLPSGRFIDDISIIIAQPK</sequence>